<dbReference type="OrthoDB" id="2247311at2"/>
<dbReference type="PATRIC" id="fig|480391.4.peg.924"/>
<dbReference type="Proteomes" id="UP000051249">
    <property type="component" value="Unassembled WGS sequence"/>
</dbReference>
<comment type="caution">
    <text evidence="1">The sequence shown here is derived from an EMBL/GenBank/DDBJ whole genome shotgun (WGS) entry which is preliminary data.</text>
</comment>
<dbReference type="RefSeq" id="WP_057800122.1">
    <property type="nucleotide sequence ID" value="NZ_BJZZ01000028.1"/>
</dbReference>
<evidence type="ECO:0000313" key="1">
    <source>
        <dbReference type="EMBL" id="KRO23512.1"/>
    </source>
</evidence>
<protein>
    <recommendedName>
        <fullName evidence="3">Helix-turn-helix domain-containing protein</fullName>
    </recommendedName>
</protein>
<name>A0A0R2NC89_9LACO</name>
<dbReference type="EMBL" id="JQCQ01000029">
    <property type="protein sequence ID" value="KRO23512.1"/>
    <property type="molecule type" value="Genomic_DNA"/>
</dbReference>
<gene>
    <name evidence="1" type="ORF">IV88_GL000909</name>
</gene>
<evidence type="ECO:0008006" key="3">
    <source>
        <dbReference type="Google" id="ProtNLM"/>
    </source>
</evidence>
<organism evidence="1 2">
    <name type="scientific">Pediococcus argentinicus</name>
    <dbReference type="NCBI Taxonomy" id="480391"/>
    <lineage>
        <taxon>Bacteria</taxon>
        <taxon>Bacillati</taxon>
        <taxon>Bacillota</taxon>
        <taxon>Bacilli</taxon>
        <taxon>Lactobacillales</taxon>
        <taxon>Lactobacillaceae</taxon>
        <taxon>Pediococcus</taxon>
    </lineage>
</organism>
<sequence>MESKQRRRDDEFGLLLNKKGLAEYIGVSQALVNELILHEGLGETSFTPTRGGNTFFIRPKVDEWIMSKGE</sequence>
<evidence type="ECO:0000313" key="2">
    <source>
        <dbReference type="Proteomes" id="UP000051249"/>
    </source>
</evidence>
<proteinExistence type="predicted"/>
<dbReference type="AlphaFoldDB" id="A0A0R2NC89"/>
<keyword evidence="2" id="KW-1185">Reference proteome</keyword>
<reference evidence="1 2" key="1">
    <citation type="journal article" date="2015" name="Genome Announc.">
        <title>Expanding the biotechnology potential of lactobacilli through comparative genomics of 213 strains and associated genera.</title>
        <authorList>
            <person name="Sun Z."/>
            <person name="Harris H.M."/>
            <person name="McCann A."/>
            <person name="Guo C."/>
            <person name="Argimon S."/>
            <person name="Zhang W."/>
            <person name="Yang X."/>
            <person name="Jeffery I.B."/>
            <person name="Cooney J.C."/>
            <person name="Kagawa T.F."/>
            <person name="Liu W."/>
            <person name="Song Y."/>
            <person name="Salvetti E."/>
            <person name="Wrobel A."/>
            <person name="Rasinkangas P."/>
            <person name="Parkhill J."/>
            <person name="Rea M.C."/>
            <person name="O'Sullivan O."/>
            <person name="Ritari J."/>
            <person name="Douillard F.P."/>
            <person name="Paul Ross R."/>
            <person name="Yang R."/>
            <person name="Briner A.E."/>
            <person name="Felis G.E."/>
            <person name="de Vos W.M."/>
            <person name="Barrangou R."/>
            <person name="Klaenhammer T.R."/>
            <person name="Caufield P.W."/>
            <person name="Cui Y."/>
            <person name="Zhang H."/>
            <person name="O'Toole P.W."/>
        </authorList>
    </citation>
    <scope>NUCLEOTIDE SEQUENCE [LARGE SCALE GENOMIC DNA]</scope>
    <source>
        <strain evidence="1 2">DSM 23026</strain>
    </source>
</reference>
<accession>A0A0R2NC89</accession>